<gene>
    <name evidence="2" type="ORF">BGZ95_002416</name>
</gene>
<dbReference type="InterPro" id="IPR036047">
    <property type="entry name" value="F-box-like_dom_sf"/>
</dbReference>
<accession>A0AAD4H9G8</accession>
<organism evidence="2 3">
    <name type="scientific">Linnemannia exigua</name>
    <dbReference type="NCBI Taxonomy" id="604196"/>
    <lineage>
        <taxon>Eukaryota</taxon>
        <taxon>Fungi</taxon>
        <taxon>Fungi incertae sedis</taxon>
        <taxon>Mucoromycota</taxon>
        <taxon>Mortierellomycotina</taxon>
        <taxon>Mortierellomycetes</taxon>
        <taxon>Mortierellales</taxon>
        <taxon>Mortierellaceae</taxon>
        <taxon>Linnemannia</taxon>
    </lineage>
</organism>
<evidence type="ECO:0000313" key="3">
    <source>
        <dbReference type="Proteomes" id="UP001194580"/>
    </source>
</evidence>
<comment type="caution">
    <text evidence="2">The sequence shown here is derived from an EMBL/GenBank/DDBJ whole genome shotgun (WGS) entry which is preliminary data.</text>
</comment>
<evidence type="ECO:0000313" key="2">
    <source>
        <dbReference type="EMBL" id="KAG0279060.1"/>
    </source>
</evidence>
<name>A0AAD4H9G8_9FUNG</name>
<keyword evidence="3" id="KW-1185">Reference proteome</keyword>
<sequence>MSSSHNLLLLPAEILLHIGQHLDRQSLYASIQTSTLLYNTYTPLLWRHITLDDASEHQVRFKALQARVDHVYDLALKTFLPSHYTLAFPRLVSLSLLNEYSFLGAQAFVKRNPTIKDLLIIDRQSLPTKEFWEAVYSQWYQPRTLTVQELNVPERAAGAFWKACSRFEILHLVLHAPPTSLPKDLSFPLVTRLNLKLDHLRSEPFPPEEQLALIKACPSLTSLCWSLDHFESPMLQFQEALAQQTWTQLTDLELRGSTHLDADMAAVMDSLAPLGRLVLSGCSFGPLTFSKLKERHFMSLEVLDVVECEGFTSAMAVEVLSRCPHLQEFRCPHIQLKDLVQEQQQDQEQHQKQEQSFACQQYLKRLDTFISKNETDPTDWTDKALERLSTLTQLEYLSLYPGQPDSECQTQIQEQQHSISNHNGSILDICLETGLDRLSSLSRLQFFGFGDSSLRMGLEEAQWIVQSWKQLKTVMGNFSSVDGYSMDQEEKVAVMFEQRGITHLKTQSNIK</sequence>
<reference evidence="2" key="1">
    <citation type="journal article" date="2020" name="Fungal Divers.">
        <title>Resolving the Mortierellaceae phylogeny through synthesis of multi-gene phylogenetics and phylogenomics.</title>
        <authorList>
            <person name="Vandepol N."/>
            <person name="Liber J."/>
            <person name="Desiro A."/>
            <person name="Na H."/>
            <person name="Kennedy M."/>
            <person name="Barry K."/>
            <person name="Grigoriev I.V."/>
            <person name="Miller A.N."/>
            <person name="O'Donnell K."/>
            <person name="Stajich J.E."/>
            <person name="Bonito G."/>
        </authorList>
    </citation>
    <scope>NUCLEOTIDE SEQUENCE</scope>
    <source>
        <strain evidence="2">NRRL 28262</strain>
    </source>
</reference>
<protein>
    <recommendedName>
        <fullName evidence="1">F-box domain-containing protein</fullName>
    </recommendedName>
</protein>
<proteinExistence type="predicted"/>
<evidence type="ECO:0000259" key="1">
    <source>
        <dbReference type="PROSITE" id="PS50181"/>
    </source>
</evidence>
<dbReference type="InterPro" id="IPR032675">
    <property type="entry name" value="LRR_dom_sf"/>
</dbReference>
<dbReference type="EMBL" id="JAAAIL010000151">
    <property type="protein sequence ID" value="KAG0279060.1"/>
    <property type="molecule type" value="Genomic_DNA"/>
</dbReference>
<dbReference type="PROSITE" id="PS50181">
    <property type="entry name" value="FBOX"/>
    <property type="match status" value="1"/>
</dbReference>
<dbReference type="SUPFAM" id="SSF81383">
    <property type="entry name" value="F-box domain"/>
    <property type="match status" value="1"/>
</dbReference>
<dbReference type="AlphaFoldDB" id="A0AAD4H9G8"/>
<dbReference type="SUPFAM" id="SSF52047">
    <property type="entry name" value="RNI-like"/>
    <property type="match status" value="1"/>
</dbReference>
<dbReference type="InterPro" id="IPR001810">
    <property type="entry name" value="F-box_dom"/>
</dbReference>
<feature type="domain" description="F-box" evidence="1">
    <location>
        <begin position="4"/>
        <end position="49"/>
    </location>
</feature>
<dbReference type="Proteomes" id="UP001194580">
    <property type="component" value="Unassembled WGS sequence"/>
</dbReference>
<dbReference type="Gene3D" id="3.80.10.10">
    <property type="entry name" value="Ribonuclease Inhibitor"/>
    <property type="match status" value="1"/>
</dbReference>